<gene>
    <name evidence="1" type="ORF">DIATSA_LOCUS4872</name>
</gene>
<reference evidence="1" key="1">
    <citation type="submission" date="2021-12" db="EMBL/GenBank/DDBJ databases">
        <authorList>
            <person name="King R."/>
        </authorList>
    </citation>
    <scope>NUCLEOTIDE SEQUENCE</scope>
</reference>
<evidence type="ECO:0000313" key="1">
    <source>
        <dbReference type="EMBL" id="CAG9786958.1"/>
    </source>
</evidence>
<dbReference type="EMBL" id="OU893347">
    <property type="protein sequence ID" value="CAG9786958.1"/>
    <property type="molecule type" value="Genomic_DNA"/>
</dbReference>
<dbReference type="InterPro" id="IPR013783">
    <property type="entry name" value="Ig-like_fold"/>
</dbReference>
<keyword evidence="2" id="KW-1185">Reference proteome</keyword>
<proteinExistence type="predicted"/>
<accession>A0A9N9WD24</accession>
<protein>
    <submittedName>
        <fullName evidence="1">Uncharacterized protein</fullName>
    </submittedName>
</protein>
<dbReference type="AlphaFoldDB" id="A0A9N9WD24"/>
<dbReference type="OrthoDB" id="6266590at2759"/>
<reference evidence="1" key="2">
    <citation type="submission" date="2022-10" db="EMBL/GenBank/DDBJ databases">
        <authorList>
            <consortium name="ENA_rothamsted_submissions"/>
            <consortium name="culmorum"/>
            <person name="King R."/>
        </authorList>
    </citation>
    <scope>NUCLEOTIDE SEQUENCE</scope>
</reference>
<sequence>MKAHYLGISKSSPLTTSSFTEKLDGSLYIPLIGTDDAGLYECGVENETTFLDRINLTVRRKPIKTIPIDFLSIFSRRISRPLILKSLFI</sequence>
<dbReference type="Proteomes" id="UP001153714">
    <property type="component" value="Chromosome 16"/>
</dbReference>
<dbReference type="Gene3D" id="2.60.40.10">
    <property type="entry name" value="Immunoglobulins"/>
    <property type="match status" value="1"/>
</dbReference>
<name>A0A9N9WD24_9NEOP</name>
<evidence type="ECO:0000313" key="2">
    <source>
        <dbReference type="Proteomes" id="UP001153714"/>
    </source>
</evidence>
<organism evidence="1 2">
    <name type="scientific">Diatraea saccharalis</name>
    <name type="common">sugarcane borer</name>
    <dbReference type="NCBI Taxonomy" id="40085"/>
    <lineage>
        <taxon>Eukaryota</taxon>
        <taxon>Metazoa</taxon>
        <taxon>Ecdysozoa</taxon>
        <taxon>Arthropoda</taxon>
        <taxon>Hexapoda</taxon>
        <taxon>Insecta</taxon>
        <taxon>Pterygota</taxon>
        <taxon>Neoptera</taxon>
        <taxon>Endopterygota</taxon>
        <taxon>Lepidoptera</taxon>
        <taxon>Glossata</taxon>
        <taxon>Ditrysia</taxon>
        <taxon>Pyraloidea</taxon>
        <taxon>Crambidae</taxon>
        <taxon>Crambinae</taxon>
        <taxon>Diatraea</taxon>
    </lineage>
</organism>